<protein>
    <submittedName>
        <fullName evidence="1">Pyocin activator PrtN family protein</fullName>
    </submittedName>
</protein>
<keyword evidence="2" id="KW-1185">Reference proteome</keyword>
<name>A0ABT0L6M0_9GAMM</name>
<evidence type="ECO:0000313" key="2">
    <source>
        <dbReference type="Proteomes" id="UP001203423"/>
    </source>
</evidence>
<dbReference type="Proteomes" id="UP001203423">
    <property type="component" value="Unassembled WGS sequence"/>
</dbReference>
<dbReference type="Pfam" id="PF11112">
    <property type="entry name" value="PyocinActivator"/>
    <property type="match status" value="1"/>
</dbReference>
<reference evidence="1 2" key="1">
    <citation type="submission" date="2022-01" db="EMBL/GenBank/DDBJ databases">
        <title>Whole genome-based taxonomy of the Shewanellaceae.</title>
        <authorList>
            <person name="Martin-Rodriguez A.J."/>
        </authorList>
    </citation>
    <scope>NUCLEOTIDE SEQUENCE [LARGE SCALE GENOMIC DNA]</scope>
    <source>
        <strain evidence="1 2">DSM 17177</strain>
    </source>
</reference>
<dbReference type="InterPro" id="IPR020518">
    <property type="entry name" value="Tscrpt_reg_PrtN"/>
</dbReference>
<accession>A0ABT0L6M0</accession>
<comment type="caution">
    <text evidence="1">The sequence shown here is derived from an EMBL/GenBank/DDBJ whole genome shotgun (WGS) entry which is preliminary data.</text>
</comment>
<evidence type="ECO:0000313" key="1">
    <source>
        <dbReference type="EMBL" id="MCL1123333.1"/>
    </source>
</evidence>
<dbReference type="EMBL" id="JAKIKS010000004">
    <property type="protein sequence ID" value="MCL1123333.1"/>
    <property type="molecule type" value="Genomic_DNA"/>
</dbReference>
<organism evidence="1 2">
    <name type="scientific">Shewanella surugensis</name>
    <dbReference type="NCBI Taxonomy" id="212020"/>
    <lineage>
        <taxon>Bacteria</taxon>
        <taxon>Pseudomonadati</taxon>
        <taxon>Pseudomonadota</taxon>
        <taxon>Gammaproteobacteria</taxon>
        <taxon>Alteromonadales</taxon>
        <taxon>Shewanellaceae</taxon>
        <taxon>Shewanella</taxon>
    </lineage>
</organism>
<sequence>MNTAYALLARYETPTVQLRAISEEFFGLMPKTAEQKAKVDALPITTFKLRDSVQAPTMVHLTDLAAFIDKQRLEAKKGWEIMQAAKGA</sequence>
<proteinExistence type="predicted"/>
<gene>
    <name evidence="1" type="ORF">L2764_02250</name>
</gene>
<dbReference type="RefSeq" id="WP_248938616.1">
    <property type="nucleotide sequence ID" value="NZ_JAKIKS010000004.1"/>
</dbReference>